<dbReference type="InterPro" id="IPR011249">
    <property type="entry name" value="Metalloenz_LuxS/M16"/>
</dbReference>
<name>A0A3A4P460_ABYX5</name>
<gene>
    <name evidence="6" type="ORF">C4520_07960</name>
</gene>
<dbReference type="Proteomes" id="UP000265882">
    <property type="component" value="Unassembled WGS sequence"/>
</dbReference>
<protein>
    <submittedName>
        <fullName evidence="6">Insulinase family protein</fullName>
    </submittedName>
</protein>
<dbReference type="InterPro" id="IPR050361">
    <property type="entry name" value="MPP/UQCRC_Complex"/>
</dbReference>
<dbReference type="Pfam" id="PF00675">
    <property type="entry name" value="Peptidase_M16"/>
    <property type="match status" value="1"/>
</dbReference>
<dbReference type="EMBL" id="QZKU01000055">
    <property type="protein sequence ID" value="RJP22641.1"/>
    <property type="molecule type" value="Genomic_DNA"/>
</dbReference>
<accession>A0A3A4P460</accession>
<evidence type="ECO:0000256" key="2">
    <source>
        <dbReference type="ARBA" id="ARBA00007261"/>
    </source>
</evidence>
<sequence>MWESDLLRRYHLSNGIEVITERLPQFRSATLGVWMRVGSVNETRENNGVSHLLEHLFFKGTKTRTARQIMESLEGVGGSANAFTSREYTTLYSRILDTHIDLAAEILADILINSTFPDLEKERAVIAEEIQSYIDTPEEHVLDLLSAVIWRRHSLGFTITGTKRSLARLNLQAVKNYYRTWYVPSNILIAAAGNFNNDALKDLFERHFGGIEGTDNRRVYDPPNVRAIKKLFFRKIGQVHLSLGLPGVPADDPLRYPLNLLVNILGGSPLSRLYQRVREDEGLAYQVNTFVSSYERTGLVGVYAALSPKHTQKAADIIFDEMTSLKRKKVPDDELRSAKEQLKGNIVLSLESTSGRMHRLARSILSLGRVETLSTVMKHIDAVTADDILRLANDLFRNELLNVVALGPIKKLEVREL</sequence>
<evidence type="ECO:0000256" key="1">
    <source>
        <dbReference type="ARBA" id="ARBA00001947"/>
    </source>
</evidence>
<comment type="cofactor">
    <cofactor evidence="1">
        <name>Zn(2+)</name>
        <dbReference type="ChEBI" id="CHEBI:29105"/>
    </cofactor>
</comment>
<proteinExistence type="inferred from homology"/>
<dbReference type="InterPro" id="IPR007863">
    <property type="entry name" value="Peptidase_M16_C"/>
</dbReference>
<comment type="similarity">
    <text evidence="2 3">Belongs to the peptidase M16 family.</text>
</comment>
<dbReference type="PANTHER" id="PTHR11851">
    <property type="entry name" value="METALLOPROTEASE"/>
    <property type="match status" value="1"/>
</dbReference>
<dbReference type="SUPFAM" id="SSF63411">
    <property type="entry name" value="LuxS/MPP-like metallohydrolase"/>
    <property type="match status" value="2"/>
</dbReference>
<reference evidence="6 7" key="1">
    <citation type="journal article" date="2017" name="ISME J.">
        <title>Energy and carbon metabolisms in a deep terrestrial subsurface fluid microbial community.</title>
        <authorList>
            <person name="Momper L."/>
            <person name="Jungbluth S.P."/>
            <person name="Lee M.D."/>
            <person name="Amend J.P."/>
        </authorList>
    </citation>
    <scope>NUCLEOTIDE SEQUENCE [LARGE SCALE GENOMIC DNA]</scope>
    <source>
        <strain evidence="6">SURF_5</strain>
    </source>
</reference>
<evidence type="ECO:0000259" key="4">
    <source>
        <dbReference type="Pfam" id="PF00675"/>
    </source>
</evidence>
<evidence type="ECO:0000313" key="6">
    <source>
        <dbReference type="EMBL" id="RJP22641.1"/>
    </source>
</evidence>
<comment type="caution">
    <text evidence="6">The sequence shown here is derived from an EMBL/GenBank/DDBJ whole genome shotgun (WGS) entry which is preliminary data.</text>
</comment>
<dbReference type="Pfam" id="PF05193">
    <property type="entry name" value="Peptidase_M16_C"/>
    <property type="match status" value="1"/>
</dbReference>
<dbReference type="GO" id="GO:0004222">
    <property type="term" value="F:metalloendopeptidase activity"/>
    <property type="evidence" value="ECO:0007669"/>
    <property type="project" value="InterPro"/>
</dbReference>
<feature type="domain" description="Peptidase M16 C-terminal" evidence="5">
    <location>
        <begin position="169"/>
        <end position="342"/>
    </location>
</feature>
<feature type="domain" description="Peptidase M16 N-terminal" evidence="4">
    <location>
        <begin position="18"/>
        <end position="162"/>
    </location>
</feature>
<organism evidence="6 7">
    <name type="scientific">Abyssobacteria bacterium (strain SURF_5)</name>
    <dbReference type="NCBI Taxonomy" id="2093360"/>
    <lineage>
        <taxon>Bacteria</taxon>
        <taxon>Pseudomonadati</taxon>
        <taxon>Candidatus Hydrogenedentota</taxon>
        <taxon>Candidatus Abyssobacteria</taxon>
    </lineage>
</organism>
<dbReference type="PROSITE" id="PS00143">
    <property type="entry name" value="INSULINASE"/>
    <property type="match status" value="1"/>
</dbReference>
<evidence type="ECO:0000256" key="3">
    <source>
        <dbReference type="RuleBase" id="RU004447"/>
    </source>
</evidence>
<evidence type="ECO:0000313" key="7">
    <source>
        <dbReference type="Proteomes" id="UP000265882"/>
    </source>
</evidence>
<dbReference type="InterPro" id="IPR001431">
    <property type="entry name" value="Pept_M16_Zn_BS"/>
</dbReference>
<dbReference type="AlphaFoldDB" id="A0A3A4P460"/>
<dbReference type="GO" id="GO:0006508">
    <property type="term" value="P:proteolysis"/>
    <property type="evidence" value="ECO:0007669"/>
    <property type="project" value="InterPro"/>
</dbReference>
<dbReference type="PANTHER" id="PTHR11851:SF49">
    <property type="entry name" value="MITOCHONDRIAL-PROCESSING PEPTIDASE SUBUNIT ALPHA"/>
    <property type="match status" value="1"/>
</dbReference>
<dbReference type="GO" id="GO:0046872">
    <property type="term" value="F:metal ion binding"/>
    <property type="evidence" value="ECO:0007669"/>
    <property type="project" value="InterPro"/>
</dbReference>
<evidence type="ECO:0000259" key="5">
    <source>
        <dbReference type="Pfam" id="PF05193"/>
    </source>
</evidence>
<dbReference type="Gene3D" id="3.30.830.10">
    <property type="entry name" value="Metalloenzyme, LuxS/M16 peptidase-like"/>
    <property type="match status" value="2"/>
</dbReference>
<dbReference type="InterPro" id="IPR011765">
    <property type="entry name" value="Pept_M16_N"/>
</dbReference>